<accession>A0ABW5TIR5</accession>
<dbReference type="EMBL" id="JBHUMO010000025">
    <property type="protein sequence ID" value="MFD2728580.1"/>
    <property type="molecule type" value="Genomic_DNA"/>
</dbReference>
<dbReference type="InterPro" id="IPR050343">
    <property type="entry name" value="RsuA_PseudoU_synthase"/>
</dbReference>
<dbReference type="InterPro" id="IPR018496">
    <property type="entry name" value="PsdUridine_synth_RsuA/RluB_CS"/>
</dbReference>
<evidence type="ECO:0000313" key="8">
    <source>
        <dbReference type="Proteomes" id="UP001597427"/>
    </source>
</evidence>
<evidence type="ECO:0000256" key="5">
    <source>
        <dbReference type="RuleBase" id="RU003887"/>
    </source>
</evidence>
<dbReference type="Gene3D" id="3.10.290.10">
    <property type="entry name" value="RNA-binding S4 domain"/>
    <property type="match status" value="1"/>
</dbReference>
<dbReference type="PROSITE" id="PS01149">
    <property type="entry name" value="PSI_RSU"/>
    <property type="match status" value="1"/>
</dbReference>
<dbReference type="InterPro" id="IPR042092">
    <property type="entry name" value="PsdUridine_s_RsuA/RluB/E/F_cat"/>
</dbReference>
<dbReference type="InterPro" id="IPR036986">
    <property type="entry name" value="S4_RNA-bd_sf"/>
</dbReference>
<proteinExistence type="inferred from homology"/>
<evidence type="ECO:0000259" key="6">
    <source>
        <dbReference type="SMART" id="SM00363"/>
    </source>
</evidence>
<keyword evidence="2 4" id="KW-0694">RNA-binding</keyword>
<dbReference type="InterPro" id="IPR020103">
    <property type="entry name" value="PsdUridine_synth_cat_dom_sf"/>
</dbReference>
<protein>
    <recommendedName>
        <fullName evidence="5">Pseudouridine synthase</fullName>
        <ecNumber evidence="5">5.4.99.-</ecNumber>
    </recommendedName>
</protein>
<keyword evidence="3 5" id="KW-0413">Isomerase</keyword>
<dbReference type="CDD" id="cd00165">
    <property type="entry name" value="S4"/>
    <property type="match status" value="1"/>
</dbReference>
<dbReference type="SUPFAM" id="SSF55174">
    <property type="entry name" value="Alpha-L RNA-binding motif"/>
    <property type="match status" value="1"/>
</dbReference>
<sequence length="250" mass="28054">MRIDKVIEMQLQTSRKEMKRLFAKGLVCVNGQMIRNQAFNVDSHLHQLTVNGQLIEWYERYWLVNKPAGYVTANHDKVAPTIFDLFDPKDFSEGLYAVGRLDRDTEGLVLVTSNGPLGFQLLHPTKKVEKIYQVRVNARLTSDDVRAFATGIVFHGGVQCQPAKLVLQVCHEKESWALVSLSEGKFHQVKKMFLACGKKVTFLKRIAFGPLKLRGLPVGGYRPLASAELEQLRPFIEGGRSNATVSSAIV</sequence>
<dbReference type="Pfam" id="PF00849">
    <property type="entry name" value="PseudoU_synth_2"/>
    <property type="match status" value="1"/>
</dbReference>
<evidence type="ECO:0000256" key="2">
    <source>
        <dbReference type="ARBA" id="ARBA00022884"/>
    </source>
</evidence>
<evidence type="ECO:0000256" key="1">
    <source>
        <dbReference type="ARBA" id="ARBA00008348"/>
    </source>
</evidence>
<dbReference type="PROSITE" id="PS50889">
    <property type="entry name" value="S4"/>
    <property type="match status" value="1"/>
</dbReference>
<dbReference type="NCBIfam" id="TIGR00093">
    <property type="entry name" value="pseudouridine synthase"/>
    <property type="match status" value="1"/>
</dbReference>
<dbReference type="InterPro" id="IPR020094">
    <property type="entry name" value="TruA/RsuA/RluB/E/F_N"/>
</dbReference>
<evidence type="ECO:0000256" key="4">
    <source>
        <dbReference type="PROSITE-ProRule" id="PRU00182"/>
    </source>
</evidence>
<dbReference type="PANTHER" id="PTHR47683:SF4">
    <property type="entry name" value="PSEUDOURIDINE SYNTHASE"/>
    <property type="match status" value="1"/>
</dbReference>
<evidence type="ECO:0000313" key="7">
    <source>
        <dbReference type="EMBL" id="MFD2728580.1"/>
    </source>
</evidence>
<dbReference type="Pfam" id="PF01479">
    <property type="entry name" value="S4"/>
    <property type="match status" value="1"/>
</dbReference>
<dbReference type="Gene3D" id="3.30.70.580">
    <property type="entry name" value="Pseudouridine synthase I, catalytic domain, N-terminal subdomain"/>
    <property type="match status" value="1"/>
</dbReference>
<dbReference type="SUPFAM" id="SSF55120">
    <property type="entry name" value="Pseudouridine synthase"/>
    <property type="match status" value="1"/>
</dbReference>
<reference evidence="8" key="1">
    <citation type="journal article" date="2019" name="Int. J. Syst. Evol. Microbiol.">
        <title>The Global Catalogue of Microorganisms (GCM) 10K type strain sequencing project: providing services to taxonomists for standard genome sequencing and annotation.</title>
        <authorList>
            <consortium name="The Broad Institute Genomics Platform"/>
            <consortium name="The Broad Institute Genome Sequencing Center for Infectious Disease"/>
            <person name="Wu L."/>
            <person name="Ma J."/>
        </authorList>
    </citation>
    <scope>NUCLEOTIDE SEQUENCE [LARGE SCALE GENOMIC DNA]</scope>
    <source>
        <strain evidence="8">TISTR 932</strain>
    </source>
</reference>
<name>A0ABW5TIR5_9ENTE</name>
<keyword evidence="8" id="KW-1185">Reference proteome</keyword>
<comment type="similarity">
    <text evidence="1 5">Belongs to the pseudouridine synthase RsuA family.</text>
</comment>
<comment type="caution">
    <text evidence="7">The sequence shown here is derived from an EMBL/GenBank/DDBJ whole genome shotgun (WGS) entry which is preliminary data.</text>
</comment>
<dbReference type="Proteomes" id="UP001597427">
    <property type="component" value="Unassembled WGS sequence"/>
</dbReference>
<feature type="domain" description="RNA-binding S4" evidence="6">
    <location>
        <begin position="1"/>
        <end position="59"/>
    </location>
</feature>
<dbReference type="InterPro" id="IPR006145">
    <property type="entry name" value="PsdUridine_synth_RsuA/RluA"/>
</dbReference>
<dbReference type="PANTHER" id="PTHR47683">
    <property type="entry name" value="PSEUDOURIDINE SYNTHASE FAMILY PROTEIN-RELATED"/>
    <property type="match status" value="1"/>
</dbReference>
<dbReference type="Gene3D" id="3.30.70.1560">
    <property type="entry name" value="Alpha-L RNA-binding motif"/>
    <property type="match status" value="1"/>
</dbReference>
<dbReference type="EC" id="5.4.99.-" evidence="5"/>
<organism evidence="7 8">
    <name type="scientific">Enterococcus camelliae</name>
    <dbReference type="NCBI Taxonomy" id="453959"/>
    <lineage>
        <taxon>Bacteria</taxon>
        <taxon>Bacillati</taxon>
        <taxon>Bacillota</taxon>
        <taxon>Bacilli</taxon>
        <taxon>Lactobacillales</taxon>
        <taxon>Enterococcaceae</taxon>
        <taxon>Enterococcus</taxon>
    </lineage>
</organism>
<dbReference type="InterPro" id="IPR000748">
    <property type="entry name" value="PsdUridine_synth_RsuA/RluB/E/F"/>
</dbReference>
<dbReference type="CDD" id="cd02553">
    <property type="entry name" value="PseudoU_synth_RsuA"/>
    <property type="match status" value="1"/>
</dbReference>
<gene>
    <name evidence="7" type="ORF">ACFSR0_03935</name>
</gene>
<dbReference type="InterPro" id="IPR002942">
    <property type="entry name" value="S4_RNA-bd"/>
</dbReference>
<dbReference type="SMART" id="SM00363">
    <property type="entry name" value="S4"/>
    <property type="match status" value="1"/>
</dbReference>
<evidence type="ECO:0000256" key="3">
    <source>
        <dbReference type="ARBA" id="ARBA00023235"/>
    </source>
</evidence>
<dbReference type="RefSeq" id="WP_379980123.1">
    <property type="nucleotide sequence ID" value="NZ_JBHUMO010000025.1"/>
</dbReference>
<dbReference type="GO" id="GO:0016853">
    <property type="term" value="F:isomerase activity"/>
    <property type="evidence" value="ECO:0007669"/>
    <property type="project" value="UniProtKB-KW"/>
</dbReference>